<keyword evidence="1" id="KW-0732">Signal</keyword>
<dbReference type="Proteomes" id="UP001501509">
    <property type="component" value="Unassembled WGS sequence"/>
</dbReference>
<dbReference type="RefSeq" id="WP_344544311.1">
    <property type="nucleotide sequence ID" value="NZ_BAAATD010000006.1"/>
</dbReference>
<organism evidence="2 3">
    <name type="scientific">Actinomadura fulvescens</name>
    <dbReference type="NCBI Taxonomy" id="46160"/>
    <lineage>
        <taxon>Bacteria</taxon>
        <taxon>Bacillati</taxon>
        <taxon>Actinomycetota</taxon>
        <taxon>Actinomycetes</taxon>
        <taxon>Streptosporangiales</taxon>
        <taxon>Thermomonosporaceae</taxon>
        <taxon>Actinomadura</taxon>
    </lineage>
</organism>
<dbReference type="EMBL" id="BAAATD010000006">
    <property type="protein sequence ID" value="GAA2608516.1"/>
    <property type="molecule type" value="Genomic_DNA"/>
</dbReference>
<comment type="caution">
    <text evidence="2">The sequence shown here is derived from an EMBL/GenBank/DDBJ whole genome shotgun (WGS) entry which is preliminary data.</text>
</comment>
<accession>A0ABN3PYF9</accession>
<protein>
    <recommendedName>
        <fullName evidence="4">Secreted protein</fullName>
    </recommendedName>
</protein>
<gene>
    <name evidence="2" type="ORF">GCM10010411_48420</name>
</gene>
<reference evidence="2 3" key="1">
    <citation type="journal article" date="2019" name="Int. J. Syst. Evol. Microbiol.">
        <title>The Global Catalogue of Microorganisms (GCM) 10K type strain sequencing project: providing services to taxonomists for standard genome sequencing and annotation.</title>
        <authorList>
            <consortium name="The Broad Institute Genomics Platform"/>
            <consortium name="The Broad Institute Genome Sequencing Center for Infectious Disease"/>
            <person name="Wu L."/>
            <person name="Ma J."/>
        </authorList>
    </citation>
    <scope>NUCLEOTIDE SEQUENCE [LARGE SCALE GENOMIC DNA]</scope>
    <source>
        <strain evidence="2 3">JCM 6833</strain>
    </source>
</reference>
<feature type="signal peptide" evidence="1">
    <location>
        <begin position="1"/>
        <end position="22"/>
    </location>
</feature>
<evidence type="ECO:0000256" key="1">
    <source>
        <dbReference type="SAM" id="SignalP"/>
    </source>
</evidence>
<proteinExistence type="predicted"/>
<evidence type="ECO:0000313" key="3">
    <source>
        <dbReference type="Proteomes" id="UP001501509"/>
    </source>
</evidence>
<name>A0ABN3PYF9_9ACTN</name>
<evidence type="ECO:0000313" key="2">
    <source>
        <dbReference type="EMBL" id="GAA2608516.1"/>
    </source>
</evidence>
<evidence type="ECO:0008006" key="4">
    <source>
        <dbReference type="Google" id="ProtNLM"/>
    </source>
</evidence>
<keyword evidence="3" id="KW-1185">Reference proteome</keyword>
<sequence>MKTKTRLLSTAAAFAVAGSTVAATTGTAHAASDTDSVRITSVQAGSAAASAVRKKFSGSRSWGSVRGVMSLKVVTGVMTDRKNDGRCVQVTVYWGLKKPGKKGRILDTDRASVCGKNRSRKFRSTPDYRGRPFKANGVYVGLRLLPRH</sequence>
<feature type="chain" id="PRO_5047082949" description="Secreted protein" evidence="1">
    <location>
        <begin position="23"/>
        <end position="148"/>
    </location>
</feature>